<protein>
    <submittedName>
        <fullName evidence="2">Rhodanese-like domain-containing protein</fullName>
    </submittedName>
</protein>
<feature type="domain" description="Rhodanese" evidence="1">
    <location>
        <begin position="8"/>
        <end position="62"/>
    </location>
</feature>
<dbReference type="OrthoDB" id="3196337at2"/>
<evidence type="ECO:0000313" key="2">
    <source>
        <dbReference type="EMBL" id="TJZ93196.1"/>
    </source>
</evidence>
<dbReference type="PROSITE" id="PS50206">
    <property type="entry name" value="RHODANESE_3"/>
    <property type="match status" value="1"/>
</dbReference>
<comment type="caution">
    <text evidence="2">The sequence shown here is derived from an EMBL/GenBank/DDBJ whole genome shotgun (WGS) entry which is preliminary data.</text>
</comment>
<reference evidence="2 3" key="1">
    <citation type="submission" date="2019-04" db="EMBL/GenBank/DDBJ databases">
        <title>Streptomyces oryziradicis sp. nov., a novel actinomycete isolated from rhizosphere soil of rice (Oryza sativa L.).</title>
        <authorList>
            <person name="Li C."/>
        </authorList>
    </citation>
    <scope>NUCLEOTIDE SEQUENCE [LARGE SCALE GENOMIC DNA]</scope>
    <source>
        <strain evidence="2 3">NEAU-C40</strain>
    </source>
</reference>
<evidence type="ECO:0000313" key="3">
    <source>
        <dbReference type="Proteomes" id="UP000305778"/>
    </source>
</evidence>
<name>A0A4U0RDV7_9ACTN</name>
<dbReference type="CDD" id="cd00158">
    <property type="entry name" value="RHOD"/>
    <property type="match status" value="1"/>
</dbReference>
<dbReference type="AlphaFoldDB" id="A0A4U0RDV7"/>
<sequence>MATASGRVRRPVEVLDFRGGGGWRSGHLPDTRRVPLPELPAALDALPEAEVWVHCASGFWAAGSSGA</sequence>
<dbReference type="Proteomes" id="UP000305778">
    <property type="component" value="Unassembled WGS sequence"/>
</dbReference>
<dbReference type="Gene3D" id="3.40.250.10">
    <property type="entry name" value="Rhodanese-like domain"/>
    <property type="match status" value="1"/>
</dbReference>
<proteinExistence type="predicted"/>
<dbReference type="RefSeq" id="WP_136731621.1">
    <property type="nucleotide sequence ID" value="NZ_SUMC01000258.1"/>
</dbReference>
<dbReference type="EMBL" id="SUMC01000258">
    <property type="protein sequence ID" value="TJZ93196.1"/>
    <property type="molecule type" value="Genomic_DNA"/>
</dbReference>
<dbReference type="SUPFAM" id="SSF52821">
    <property type="entry name" value="Rhodanese/Cell cycle control phosphatase"/>
    <property type="match status" value="1"/>
</dbReference>
<gene>
    <name evidence="2" type="ORF">FCI23_54620</name>
</gene>
<dbReference type="InterPro" id="IPR001763">
    <property type="entry name" value="Rhodanese-like_dom"/>
</dbReference>
<organism evidence="2 3">
    <name type="scientific">Actinacidiphila oryziradicis</name>
    <dbReference type="NCBI Taxonomy" id="2571141"/>
    <lineage>
        <taxon>Bacteria</taxon>
        <taxon>Bacillati</taxon>
        <taxon>Actinomycetota</taxon>
        <taxon>Actinomycetes</taxon>
        <taxon>Kitasatosporales</taxon>
        <taxon>Streptomycetaceae</taxon>
        <taxon>Actinacidiphila</taxon>
    </lineage>
</organism>
<keyword evidence="3" id="KW-1185">Reference proteome</keyword>
<accession>A0A4U0RDV7</accession>
<dbReference type="InterPro" id="IPR036873">
    <property type="entry name" value="Rhodanese-like_dom_sf"/>
</dbReference>
<evidence type="ECO:0000259" key="1">
    <source>
        <dbReference type="PROSITE" id="PS50206"/>
    </source>
</evidence>